<dbReference type="Proteomes" id="UP000011717">
    <property type="component" value="Unassembled WGS sequence"/>
</dbReference>
<evidence type="ECO:0000313" key="2">
    <source>
        <dbReference type="EMBL" id="EMD82504.1"/>
    </source>
</evidence>
<evidence type="ECO:0000256" key="1">
    <source>
        <dbReference type="SAM" id="Coils"/>
    </source>
</evidence>
<name>M2T7K1_9SPHN</name>
<comment type="caution">
    <text evidence="2">The sequence shown here is derived from an EMBL/GenBank/DDBJ whole genome shotgun (WGS) entry which is preliminary data.</text>
</comment>
<dbReference type="EMBL" id="AMRV01000007">
    <property type="protein sequence ID" value="EMD82504.1"/>
    <property type="molecule type" value="Genomic_DNA"/>
</dbReference>
<accession>M2T7K1</accession>
<dbReference type="RefSeq" id="WP_008602838.1">
    <property type="nucleotide sequence ID" value="NZ_AMRV01000007.1"/>
</dbReference>
<reference evidence="2 3" key="1">
    <citation type="journal article" date="2013" name="Genome Announc.">
        <title>Draft Genome Sequence of Strain JLT2015T, Belonging to the Family Sphingomonadaceae of the Alphaproteobacteria.</title>
        <authorList>
            <person name="Tang K."/>
            <person name="Liu K."/>
            <person name="Li S."/>
            <person name="Jiao N."/>
        </authorList>
    </citation>
    <scope>NUCLEOTIDE SEQUENCE [LARGE SCALE GENOMIC DNA]</scope>
    <source>
        <strain evidence="2 3">JLT2015</strain>
    </source>
</reference>
<keyword evidence="1" id="KW-0175">Coiled coil</keyword>
<feature type="coiled-coil region" evidence="1">
    <location>
        <begin position="64"/>
        <end position="102"/>
    </location>
</feature>
<evidence type="ECO:0000313" key="3">
    <source>
        <dbReference type="Proteomes" id="UP000011717"/>
    </source>
</evidence>
<organism evidence="2 3">
    <name type="scientific">Pacificimonas flava</name>
    <dbReference type="NCBI Taxonomy" id="1234595"/>
    <lineage>
        <taxon>Bacteria</taxon>
        <taxon>Pseudomonadati</taxon>
        <taxon>Pseudomonadota</taxon>
        <taxon>Alphaproteobacteria</taxon>
        <taxon>Sphingomonadales</taxon>
        <taxon>Sphingosinicellaceae</taxon>
        <taxon>Pacificimonas</taxon>
    </lineage>
</organism>
<protein>
    <submittedName>
        <fullName evidence="2">Uncharacterized protein</fullName>
    </submittedName>
</protein>
<proteinExistence type="predicted"/>
<sequence length="127" mass="13720">MPDTGHINWKRTGAIVGGILALGVISDAASDEISFDWDDDDETHVSRVEIASDGSFDAEFEAGIEAYEAQLETLADEMNDLSDRLEDAESEEERRAVEAEMNAVGEQMARVGVSAAGDRIRSAISID</sequence>
<dbReference type="AlphaFoldDB" id="M2T7K1"/>
<gene>
    <name evidence="2" type="ORF">C725_2225</name>
</gene>
<keyword evidence="3" id="KW-1185">Reference proteome</keyword>